<protein>
    <submittedName>
        <fullName evidence="2">Uncharacterized protein</fullName>
    </submittedName>
</protein>
<organism evidence="2 3">
    <name type="scientific">Stylosanthes scabra</name>
    <dbReference type="NCBI Taxonomy" id="79078"/>
    <lineage>
        <taxon>Eukaryota</taxon>
        <taxon>Viridiplantae</taxon>
        <taxon>Streptophyta</taxon>
        <taxon>Embryophyta</taxon>
        <taxon>Tracheophyta</taxon>
        <taxon>Spermatophyta</taxon>
        <taxon>Magnoliopsida</taxon>
        <taxon>eudicotyledons</taxon>
        <taxon>Gunneridae</taxon>
        <taxon>Pentapetalae</taxon>
        <taxon>rosids</taxon>
        <taxon>fabids</taxon>
        <taxon>Fabales</taxon>
        <taxon>Fabaceae</taxon>
        <taxon>Papilionoideae</taxon>
        <taxon>50 kb inversion clade</taxon>
        <taxon>dalbergioids sensu lato</taxon>
        <taxon>Dalbergieae</taxon>
        <taxon>Pterocarpus clade</taxon>
        <taxon>Stylosanthes</taxon>
    </lineage>
</organism>
<reference evidence="2 3" key="1">
    <citation type="journal article" date="2023" name="Plants (Basel)">
        <title>Bridging the Gap: Combining Genomics and Transcriptomics Approaches to Understand Stylosanthes scabra, an Orphan Legume from the Brazilian Caatinga.</title>
        <authorList>
            <person name="Ferreira-Neto J.R.C."/>
            <person name="da Silva M.D."/>
            <person name="Binneck E."/>
            <person name="de Melo N.F."/>
            <person name="da Silva R.H."/>
            <person name="de Melo A.L.T.M."/>
            <person name="Pandolfi V."/>
            <person name="Bustamante F.O."/>
            <person name="Brasileiro-Vidal A.C."/>
            <person name="Benko-Iseppon A.M."/>
        </authorList>
    </citation>
    <scope>NUCLEOTIDE SEQUENCE [LARGE SCALE GENOMIC DNA]</scope>
    <source>
        <tissue evidence="2">Leaves</tissue>
    </source>
</reference>
<feature type="region of interest" description="Disordered" evidence="1">
    <location>
        <begin position="69"/>
        <end position="90"/>
    </location>
</feature>
<dbReference type="EMBL" id="JASCZI010042100">
    <property type="protein sequence ID" value="MED6130143.1"/>
    <property type="molecule type" value="Genomic_DNA"/>
</dbReference>
<accession>A0ABU6S257</accession>
<proteinExistence type="predicted"/>
<feature type="non-terminal residue" evidence="2">
    <location>
        <position position="90"/>
    </location>
</feature>
<comment type="caution">
    <text evidence="2">The sequence shown here is derived from an EMBL/GenBank/DDBJ whole genome shotgun (WGS) entry which is preliminary data.</text>
</comment>
<evidence type="ECO:0000313" key="3">
    <source>
        <dbReference type="Proteomes" id="UP001341840"/>
    </source>
</evidence>
<evidence type="ECO:0000313" key="2">
    <source>
        <dbReference type="EMBL" id="MED6130143.1"/>
    </source>
</evidence>
<sequence length="90" mass="10009">MEEKENITTDCTPEMETTPRIWRRHHGSSLLDNGRRDTEWEAASRRLQGGAEMEVAMTSICSAGECGSFSLQKGRRGRRNKAGAVGERLG</sequence>
<name>A0ABU6S257_9FABA</name>
<dbReference type="Proteomes" id="UP001341840">
    <property type="component" value="Unassembled WGS sequence"/>
</dbReference>
<keyword evidence="3" id="KW-1185">Reference proteome</keyword>
<evidence type="ECO:0000256" key="1">
    <source>
        <dbReference type="SAM" id="MobiDB-lite"/>
    </source>
</evidence>
<gene>
    <name evidence="2" type="ORF">PIB30_115143</name>
</gene>